<evidence type="ECO:0008006" key="4">
    <source>
        <dbReference type="Google" id="ProtNLM"/>
    </source>
</evidence>
<keyword evidence="3" id="KW-1185">Reference proteome</keyword>
<reference evidence="2" key="1">
    <citation type="submission" date="2020-06" db="EMBL/GenBank/DDBJ databases">
        <authorList>
            <consortium name="Plant Systems Biology data submission"/>
        </authorList>
    </citation>
    <scope>NUCLEOTIDE SEQUENCE</scope>
    <source>
        <strain evidence="2">D6</strain>
    </source>
</reference>
<evidence type="ECO:0000313" key="3">
    <source>
        <dbReference type="Proteomes" id="UP001153069"/>
    </source>
</evidence>
<proteinExistence type="predicted"/>
<dbReference type="Proteomes" id="UP001153069">
    <property type="component" value="Unassembled WGS sequence"/>
</dbReference>
<dbReference type="OrthoDB" id="49225at2759"/>
<gene>
    <name evidence="2" type="ORF">SEMRO_555_G165720.1</name>
</gene>
<comment type="caution">
    <text evidence="2">The sequence shown here is derived from an EMBL/GenBank/DDBJ whole genome shotgun (WGS) entry which is preliminary data.</text>
</comment>
<feature type="region of interest" description="Disordered" evidence="1">
    <location>
        <begin position="459"/>
        <end position="480"/>
    </location>
</feature>
<evidence type="ECO:0000313" key="2">
    <source>
        <dbReference type="EMBL" id="CAB9512795.1"/>
    </source>
</evidence>
<feature type="compositionally biased region" description="Basic and acidic residues" evidence="1">
    <location>
        <begin position="73"/>
        <end position="84"/>
    </location>
</feature>
<dbReference type="EMBL" id="CAICTM010000554">
    <property type="protein sequence ID" value="CAB9512795.1"/>
    <property type="molecule type" value="Genomic_DNA"/>
</dbReference>
<accession>A0A9N8E647</accession>
<organism evidence="2 3">
    <name type="scientific">Seminavis robusta</name>
    <dbReference type="NCBI Taxonomy" id="568900"/>
    <lineage>
        <taxon>Eukaryota</taxon>
        <taxon>Sar</taxon>
        <taxon>Stramenopiles</taxon>
        <taxon>Ochrophyta</taxon>
        <taxon>Bacillariophyta</taxon>
        <taxon>Bacillariophyceae</taxon>
        <taxon>Bacillariophycidae</taxon>
        <taxon>Naviculales</taxon>
        <taxon>Naviculaceae</taxon>
        <taxon>Seminavis</taxon>
    </lineage>
</organism>
<dbReference type="AlphaFoldDB" id="A0A9N8E647"/>
<feature type="compositionally biased region" description="Polar residues" evidence="1">
    <location>
        <begin position="459"/>
        <end position="474"/>
    </location>
</feature>
<protein>
    <recommendedName>
        <fullName evidence="4">F-box domain-containing protein</fullName>
    </recommendedName>
</protein>
<name>A0A9N8E647_9STRA</name>
<evidence type="ECO:0000256" key="1">
    <source>
        <dbReference type="SAM" id="MobiDB-lite"/>
    </source>
</evidence>
<feature type="region of interest" description="Disordered" evidence="1">
    <location>
        <begin position="1"/>
        <end position="20"/>
    </location>
</feature>
<sequence>MNSSEGNMMPKDVLEEQGKGDEVSLLAKRFRAEIDNANAVHTEWLAKYCADCDDGFVDCVDYGDKEDEDDEEKTLKAEEQERKRPSTNSAGKRKDAPSVTQQTSRPTKWLKAVNGDKKSCVAPGGLGVLGDAMLLVMEYLAPRELFRVAFTCKALMDKVTTPMVVRSAIMAGSRSKAAMDALHPLMKSQCIHVPSPLRLLRLANAKKCEAPECNNTNTTLRAGWGVNLCWPCIGSLQERPTAHVQMVDKRYLPSRWGKTFSKVILQHPRVAKHIHWRHMSKRLHFWCKELVSPSGETHGPLITVGQIDNVKEHLAKGDVGEEALLCVVLLEGAPEPREYRPFVEAYESSAAQAKLAEATRREEKERAKTSCKKGVKELLDTLRGHMDERWKECIFDHEMVDQWSRGGKRKQSTVKFHVGFVDDLLKPYVAAPSMAKKKKVVADLASEINQRMGQVWTLGSGQADAQQSENNAEPSTAHHA</sequence>
<feature type="region of interest" description="Disordered" evidence="1">
    <location>
        <begin position="67"/>
        <end position="108"/>
    </location>
</feature>